<keyword evidence="3" id="KW-1185">Reference proteome</keyword>
<comment type="caution">
    <text evidence="2">The sequence shown here is derived from an EMBL/GenBank/DDBJ whole genome shotgun (WGS) entry which is preliminary data.</text>
</comment>
<reference evidence="2 3" key="1">
    <citation type="journal article" date="2024" name="J Genomics">
        <title>Draft genome sequencing and assembly of Favolaschia claudopus CIRM-BRFM 2984 isolated from oak limbs.</title>
        <authorList>
            <person name="Navarro D."/>
            <person name="Drula E."/>
            <person name="Chaduli D."/>
            <person name="Cazenave R."/>
            <person name="Ahrendt S."/>
            <person name="Wang J."/>
            <person name="Lipzen A."/>
            <person name="Daum C."/>
            <person name="Barry K."/>
            <person name="Grigoriev I.V."/>
            <person name="Favel A."/>
            <person name="Rosso M.N."/>
            <person name="Martin F."/>
        </authorList>
    </citation>
    <scope>NUCLEOTIDE SEQUENCE [LARGE SCALE GENOMIC DNA]</scope>
    <source>
        <strain evidence="2 3">CIRM-BRFM 2984</strain>
    </source>
</reference>
<protein>
    <recommendedName>
        <fullName evidence="4">F-box domain-containing protein</fullName>
    </recommendedName>
</protein>
<accession>A0AAV9Z7N8</accession>
<evidence type="ECO:0000313" key="3">
    <source>
        <dbReference type="Proteomes" id="UP001362999"/>
    </source>
</evidence>
<evidence type="ECO:0000313" key="2">
    <source>
        <dbReference type="EMBL" id="KAK6974394.1"/>
    </source>
</evidence>
<dbReference type="Proteomes" id="UP001362999">
    <property type="component" value="Unassembled WGS sequence"/>
</dbReference>
<evidence type="ECO:0008006" key="4">
    <source>
        <dbReference type="Google" id="ProtNLM"/>
    </source>
</evidence>
<organism evidence="2 3">
    <name type="scientific">Favolaschia claudopus</name>
    <dbReference type="NCBI Taxonomy" id="2862362"/>
    <lineage>
        <taxon>Eukaryota</taxon>
        <taxon>Fungi</taxon>
        <taxon>Dikarya</taxon>
        <taxon>Basidiomycota</taxon>
        <taxon>Agaricomycotina</taxon>
        <taxon>Agaricomycetes</taxon>
        <taxon>Agaricomycetidae</taxon>
        <taxon>Agaricales</taxon>
        <taxon>Marasmiineae</taxon>
        <taxon>Mycenaceae</taxon>
        <taxon>Favolaschia</taxon>
    </lineage>
</organism>
<feature type="region of interest" description="Disordered" evidence="1">
    <location>
        <begin position="116"/>
        <end position="139"/>
    </location>
</feature>
<name>A0AAV9Z7N8_9AGAR</name>
<evidence type="ECO:0000256" key="1">
    <source>
        <dbReference type="SAM" id="MobiDB-lite"/>
    </source>
</evidence>
<gene>
    <name evidence="2" type="ORF">R3P38DRAFT_3239699</name>
</gene>
<sequence length="237" mass="26075">MNIGNGTRFPNEVLGEVFVCVLADNLLSDPITHAWNRRTLQKVCSSWAHIVWGLPEVWRMLYIDEESTDADIRTCLHYAGALSLDIFLDLSAFDRRLGWLEEFLERKFDVLDDALGGSPSSQPAVSKTSSSTGTPGQDFSDASTSLPIFPASSPTGLTVKHSFVQFGIFVGGDSLTRLEIGPIAAEAEVSARQIMDALVPCKKLTHLRLSDIHTSDVPSRSILDPKRTPKMLHLTHL</sequence>
<proteinExistence type="predicted"/>
<dbReference type="AlphaFoldDB" id="A0AAV9Z7N8"/>
<dbReference type="EMBL" id="JAWWNJ010000185">
    <property type="protein sequence ID" value="KAK6974394.1"/>
    <property type="molecule type" value="Genomic_DNA"/>
</dbReference>
<feature type="compositionally biased region" description="Polar residues" evidence="1">
    <location>
        <begin position="118"/>
        <end position="139"/>
    </location>
</feature>
<feature type="non-terminal residue" evidence="2">
    <location>
        <position position="237"/>
    </location>
</feature>